<keyword evidence="1" id="KW-0472">Membrane</keyword>
<organism evidence="2 3">
    <name type="scientific">Dermatophagoides pteronyssinus</name>
    <name type="common">European house dust mite</name>
    <dbReference type="NCBI Taxonomy" id="6956"/>
    <lineage>
        <taxon>Eukaryota</taxon>
        <taxon>Metazoa</taxon>
        <taxon>Ecdysozoa</taxon>
        <taxon>Arthropoda</taxon>
        <taxon>Chelicerata</taxon>
        <taxon>Arachnida</taxon>
        <taxon>Acari</taxon>
        <taxon>Acariformes</taxon>
        <taxon>Sarcoptiformes</taxon>
        <taxon>Astigmata</taxon>
        <taxon>Psoroptidia</taxon>
        <taxon>Analgoidea</taxon>
        <taxon>Pyroglyphidae</taxon>
        <taxon>Dermatophagoidinae</taxon>
        <taxon>Dermatophagoides</taxon>
    </lineage>
</organism>
<accession>A0ABQ8IYF5</accession>
<protein>
    <submittedName>
        <fullName evidence="2">Uncharacterized protein</fullName>
    </submittedName>
</protein>
<name>A0ABQ8IYF5_DERPT</name>
<gene>
    <name evidence="2" type="ORF">DERP_006230</name>
</gene>
<keyword evidence="1" id="KW-1133">Transmembrane helix</keyword>
<feature type="transmembrane region" description="Helical" evidence="1">
    <location>
        <begin position="12"/>
        <end position="29"/>
    </location>
</feature>
<evidence type="ECO:0000256" key="1">
    <source>
        <dbReference type="SAM" id="Phobius"/>
    </source>
</evidence>
<comment type="caution">
    <text evidence="2">The sequence shown here is derived from an EMBL/GenBank/DDBJ whole genome shotgun (WGS) entry which is preliminary data.</text>
</comment>
<dbReference type="Proteomes" id="UP000887458">
    <property type="component" value="Unassembled WGS sequence"/>
</dbReference>
<reference evidence="2 3" key="1">
    <citation type="journal article" date="2018" name="J. Allergy Clin. Immunol.">
        <title>High-quality assembly of Dermatophagoides pteronyssinus genome and transcriptome reveals a wide range of novel allergens.</title>
        <authorList>
            <person name="Liu X.Y."/>
            <person name="Yang K.Y."/>
            <person name="Wang M.Q."/>
            <person name="Kwok J.S."/>
            <person name="Zeng X."/>
            <person name="Yang Z."/>
            <person name="Xiao X.J."/>
            <person name="Lau C.P."/>
            <person name="Li Y."/>
            <person name="Huang Z.M."/>
            <person name="Ba J.G."/>
            <person name="Yim A.K."/>
            <person name="Ouyang C.Y."/>
            <person name="Ngai S.M."/>
            <person name="Chan T.F."/>
            <person name="Leung E.L."/>
            <person name="Liu L."/>
            <person name="Liu Z.G."/>
            <person name="Tsui S.K."/>
        </authorList>
    </citation>
    <scope>NUCLEOTIDE SEQUENCE [LARGE SCALE GENOMIC DNA]</scope>
    <source>
        <strain evidence="2">Derp</strain>
    </source>
</reference>
<evidence type="ECO:0000313" key="2">
    <source>
        <dbReference type="EMBL" id="KAH9415140.1"/>
    </source>
</evidence>
<keyword evidence="1" id="KW-0812">Transmembrane</keyword>
<keyword evidence="3" id="KW-1185">Reference proteome</keyword>
<sequence>MMRKQTNKTKYFQMKTIIIMITMPIFSIMSCCTTTIGKIAMIELSNSIKIEGKNTESIYLILYENTTRTLAQFLILSRIP</sequence>
<dbReference type="PROSITE" id="PS51257">
    <property type="entry name" value="PROKAR_LIPOPROTEIN"/>
    <property type="match status" value="1"/>
</dbReference>
<evidence type="ECO:0000313" key="3">
    <source>
        <dbReference type="Proteomes" id="UP000887458"/>
    </source>
</evidence>
<reference evidence="2 3" key="2">
    <citation type="journal article" date="2022" name="Mol. Biol. Evol.">
        <title>Comparative Genomics Reveals Insights into the Divergent Evolution of Astigmatic Mites and Household Pest Adaptations.</title>
        <authorList>
            <person name="Xiong Q."/>
            <person name="Wan A.T."/>
            <person name="Liu X."/>
            <person name="Fung C.S."/>
            <person name="Xiao X."/>
            <person name="Malainual N."/>
            <person name="Hou J."/>
            <person name="Wang L."/>
            <person name="Wang M."/>
            <person name="Yang K.Y."/>
            <person name="Cui Y."/>
            <person name="Leung E.L."/>
            <person name="Nong W."/>
            <person name="Shin S.K."/>
            <person name="Au S.W."/>
            <person name="Jeong K.Y."/>
            <person name="Chew F.T."/>
            <person name="Hui J.H."/>
            <person name="Leung T.F."/>
            <person name="Tungtrongchitr A."/>
            <person name="Zhong N."/>
            <person name="Liu Z."/>
            <person name="Tsui S.K."/>
        </authorList>
    </citation>
    <scope>NUCLEOTIDE SEQUENCE [LARGE SCALE GENOMIC DNA]</scope>
    <source>
        <strain evidence="2">Derp</strain>
    </source>
</reference>
<proteinExistence type="predicted"/>
<dbReference type="EMBL" id="NJHN03000099">
    <property type="protein sequence ID" value="KAH9415140.1"/>
    <property type="molecule type" value="Genomic_DNA"/>
</dbReference>